<evidence type="ECO:0000313" key="10">
    <source>
        <dbReference type="EMBL" id="MCZ4519339.1"/>
    </source>
</evidence>
<dbReference type="Gene3D" id="3.40.309.10">
    <property type="entry name" value="Aldehyde Dehydrogenase, Chain A, domain 2"/>
    <property type="match status" value="1"/>
</dbReference>
<feature type="active site" evidence="6">
    <location>
        <position position="279"/>
    </location>
</feature>
<sequence>MPVTYASLVNGTATYAAELEQGIAAARAGLGKDHPVRIGTEVCAEVEQWHEEWSPIDNTLLIGRFGWATAEQTQRALTAAAGAFPLWSKVDVAERIDILRRTADRLERDRFVLAGQIVLEAGKTPAEALAEADEAPVFLRLYCDEFERTKGYRTEMPADADNESNVSVMRPYGVWAVISPLNFPLALATGPSAAALVTGNTVIVKPSPAGQLAATMLRDALIAEGLPPNALTVLTGGAEVGAAITSSPLLGGVTFTGSYAVGSAIATSLAPHSKPVIAEMGGKNPTIVGASADLDAAAEGIVRSAFGYSGQKCSACSRVFVHESVYAALKAKLVERTEALTVGDPSTEAVSTGPVINAAAGKRFTAAIDEIVGAGGVVLAGGTVITDAPYNRGTYVRPTVVEAPSHARAWRDELFLPIVAIKSVSTLEEAIAEANDSDYGLTAGVFTTDEAEIAEFLSTIESSVVYVNRRAGSTTGAWPGRQPISGWKHSGNTGRGTAGPHYLQQYLREQSRTVISAD</sequence>
<dbReference type="InterPro" id="IPR016162">
    <property type="entry name" value="Ald_DH_N"/>
</dbReference>
<evidence type="ECO:0000256" key="4">
    <source>
        <dbReference type="ARBA" id="ARBA00023027"/>
    </source>
</evidence>
<reference evidence="10" key="1">
    <citation type="submission" date="2022-12" db="EMBL/GenBank/DDBJ databases">
        <authorList>
            <person name="Krivoruchko A.V."/>
            <person name="Elkin A."/>
        </authorList>
    </citation>
    <scope>NUCLEOTIDE SEQUENCE</scope>
    <source>
        <strain evidence="10">IEGM 1391</strain>
    </source>
</reference>
<organism evidence="10 11">
    <name type="scientific">Rhodococcus ruber</name>
    <dbReference type="NCBI Taxonomy" id="1830"/>
    <lineage>
        <taxon>Bacteria</taxon>
        <taxon>Bacillati</taxon>
        <taxon>Actinomycetota</taxon>
        <taxon>Actinomycetes</taxon>
        <taxon>Mycobacteriales</taxon>
        <taxon>Nocardiaceae</taxon>
        <taxon>Rhodococcus</taxon>
    </lineage>
</organism>
<protein>
    <recommendedName>
        <fullName evidence="2">L-glutamate gamma-semialdehyde dehydrogenase</fullName>
        <ecNumber evidence="2">1.2.1.88</ecNumber>
    </recommendedName>
</protein>
<comment type="pathway">
    <text evidence="1">Amino-acid degradation; L-proline degradation into L-glutamate; L-glutamate from L-proline: step 2/2.</text>
</comment>
<dbReference type="InterPro" id="IPR016163">
    <property type="entry name" value="Ald_DH_C"/>
</dbReference>
<feature type="region of interest" description="Disordered" evidence="8">
    <location>
        <begin position="475"/>
        <end position="499"/>
    </location>
</feature>
<comment type="catalytic activity">
    <reaction evidence="5">
        <text>L-glutamate 5-semialdehyde + NAD(+) + H2O = L-glutamate + NADH + 2 H(+)</text>
        <dbReference type="Rhea" id="RHEA:30235"/>
        <dbReference type="ChEBI" id="CHEBI:15377"/>
        <dbReference type="ChEBI" id="CHEBI:15378"/>
        <dbReference type="ChEBI" id="CHEBI:29985"/>
        <dbReference type="ChEBI" id="CHEBI:57540"/>
        <dbReference type="ChEBI" id="CHEBI:57945"/>
        <dbReference type="ChEBI" id="CHEBI:58066"/>
        <dbReference type="EC" id="1.2.1.88"/>
    </reaction>
</comment>
<proteinExistence type="inferred from homology"/>
<dbReference type="PANTHER" id="PTHR42862">
    <property type="entry name" value="DELTA-1-PYRROLINE-5-CARBOXYLATE DEHYDROGENASE 1, ISOFORM A-RELATED"/>
    <property type="match status" value="1"/>
</dbReference>
<dbReference type="InterPro" id="IPR016161">
    <property type="entry name" value="Ald_DH/histidinol_DH"/>
</dbReference>
<dbReference type="RefSeq" id="WP_269604653.1">
    <property type="nucleotide sequence ID" value="NZ_JAPWIJ010000005.1"/>
</dbReference>
<evidence type="ECO:0000313" key="11">
    <source>
        <dbReference type="Proteomes" id="UP001081071"/>
    </source>
</evidence>
<evidence type="ECO:0000256" key="5">
    <source>
        <dbReference type="ARBA" id="ARBA00048142"/>
    </source>
</evidence>
<dbReference type="InterPro" id="IPR016160">
    <property type="entry name" value="Ald_DH_CS_CYS"/>
</dbReference>
<evidence type="ECO:0000256" key="1">
    <source>
        <dbReference type="ARBA" id="ARBA00004786"/>
    </source>
</evidence>
<evidence type="ECO:0000256" key="2">
    <source>
        <dbReference type="ARBA" id="ARBA00012884"/>
    </source>
</evidence>
<evidence type="ECO:0000256" key="7">
    <source>
        <dbReference type="RuleBase" id="RU003345"/>
    </source>
</evidence>
<dbReference type="SUPFAM" id="SSF53720">
    <property type="entry name" value="ALDH-like"/>
    <property type="match status" value="1"/>
</dbReference>
<dbReference type="InterPro" id="IPR050485">
    <property type="entry name" value="Proline_metab_enzyme"/>
</dbReference>
<keyword evidence="11" id="KW-1185">Reference proteome</keyword>
<dbReference type="Pfam" id="PF00171">
    <property type="entry name" value="Aldedh"/>
    <property type="match status" value="1"/>
</dbReference>
<keyword evidence="3 7" id="KW-0560">Oxidoreductase</keyword>
<dbReference type="InterPro" id="IPR015590">
    <property type="entry name" value="Aldehyde_DH_dom"/>
</dbReference>
<evidence type="ECO:0000256" key="6">
    <source>
        <dbReference type="PROSITE-ProRule" id="PRU10007"/>
    </source>
</evidence>
<dbReference type="PANTHER" id="PTHR42862:SF1">
    <property type="entry name" value="DELTA-1-PYRROLINE-5-CARBOXYLATE DEHYDROGENASE 2, ISOFORM A-RELATED"/>
    <property type="match status" value="1"/>
</dbReference>
<dbReference type="PROSITE" id="PS00687">
    <property type="entry name" value="ALDEHYDE_DEHYDR_GLU"/>
    <property type="match status" value="1"/>
</dbReference>
<feature type="domain" description="Aldehyde dehydrogenase" evidence="9">
    <location>
        <begin position="52"/>
        <end position="509"/>
    </location>
</feature>
<dbReference type="Proteomes" id="UP001081071">
    <property type="component" value="Unassembled WGS sequence"/>
</dbReference>
<evidence type="ECO:0000259" key="9">
    <source>
        <dbReference type="Pfam" id="PF00171"/>
    </source>
</evidence>
<dbReference type="PROSITE" id="PS00070">
    <property type="entry name" value="ALDEHYDE_DEHYDR_CYS"/>
    <property type="match status" value="1"/>
</dbReference>
<dbReference type="InterPro" id="IPR029510">
    <property type="entry name" value="Ald_DH_CS_GLU"/>
</dbReference>
<keyword evidence="4" id="KW-0520">NAD</keyword>
<comment type="similarity">
    <text evidence="7">Belongs to the aldehyde dehydrogenase family.</text>
</comment>
<evidence type="ECO:0000256" key="8">
    <source>
        <dbReference type="SAM" id="MobiDB-lite"/>
    </source>
</evidence>
<gene>
    <name evidence="10" type="ORF">O4220_12510</name>
</gene>
<accession>A0ABT4MEB9</accession>
<evidence type="ECO:0000256" key="3">
    <source>
        <dbReference type="ARBA" id="ARBA00023002"/>
    </source>
</evidence>
<dbReference type="Gene3D" id="3.40.605.10">
    <property type="entry name" value="Aldehyde Dehydrogenase, Chain A, domain 1"/>
    <property type="match status" value="1"/>
</dbReference>
<dbReference type="EMBL" id="JAPWIJ010000005">
    <property type="protein sequence ID" value="MCZ4519339.1"/>
    <property type="molecule type" value="Genomic_DNA"/>
</dbReference>
<name>A0ABT4MEB9_9NOCA</name>
<comment type="caution">
    <text evidence="10">The sequence shown here is derived from an EMBL/GenBank/DDBJ whole genome shotgun (WGS) entry which is preliminary data.</text>
</comment>
<dbReference type="EC" id="1.2.1.88" evidence="2"/>